<dbReference type="EMBL" id="CP002207">
    <property type="protein sequence ID" value="ADP31689.1"/>
    <property type="molecule type" value="Genomic_DNA"/>
</dbReference>
<reference evidence="1 2" key="1">
    <citation type="journal article" date="2011" name="Front. Microbiol.">
        <title>Genomic signatures of strain selection and enhancement in Bacillus atrophaeus var. globigii, a historical biowarfare simulant.</title>
        <authorList>
            <person name="Gibbons H.S."/>
            <person name="Broomall S.M."/>
            <person name="McNew L.A."/>
            <person name="Daligault H."/>
            <person name="Chapman C."/>
            <person name="Bruce D."/>
            <person name="Karavis M."/>
            <person name="Krepps M."/>
            <person name="McGregor P.A."/>
            <person name="Hong C."/>
            <person name="Park K.H."/>
            <person name="Akmal A."/>
            <person name="Feldman A."/>
            <person name="Lin J.S."/>
            <person name="Chang W.E."/>
            <person name="Higgs B.W."/>
            <person name="Demirev P."/>
            <person name="Lindquist J."/>
            <person name="Liem A."/>
            <person name="Fochler E."/>
            <person name="Read T.D."/>
            <person name="Tapia R."/>
            <person name="Johnson S."/>
            <person name="Bishop-Lilly K.A."/>
            <person name="Detter C."/>
            <person name="Han C."/>
            <person name="Sozhamannan S."/>
            <person name="Rosenzweig C.N."/>
            <person name="Skowronski E.W."/>
        </authorList>
    </citation>
    <scope>NUCLEOTIDE SEQUENCE [LARGE SCALE GENOMIC DNA]</scope>
    <source>
        <strain evidence="1 2">1942</strain>
    </source>
</reference>
<keyword evidence="2" id="KW-1185">Reference proteome</keyword>
<dbReference type="RefSeq" id="WP_003327517.1">
    <property type="nucleotide sequence ID" value="NC_014639.1"/>
</dbReference>
<sequence>MEDKVHNIMEFNKKRPEIEKANPENTHVKGSIIEHSGNSEANVHVNIQIDTMPIAFAILCSSLASNQISKEEFNSAYHQLLNMNADYMSQKNAGDPSHVKLIDQQVWEK</sequence>
<gene>
    <name evidence="1" type="ordered locus">BATR1942_03675</name>
</gene>
<accession>A0ABM5LV34</accession>
<proteinExistence type="predicted"/>
<organism evidence="1 2">
    <name type="scientific">Bacillus atrophaeus (strain 1942)</name>
    <dbReference type="NCBI Taxonomy" id="720555"/>
    <lineage>
        <taxon>Bacteria</taxon>
        <taxon>Bacillati</taxon>
        <taxon>Bacillota</taxon>
        <taxon>Bacilli</taxon>
        <taxon>Bacillales</taxon>
        <taxon>Bacillaceae</taxon>
        <taxon>Bacillus</taxon>
    </lineage>
</organism>
<dbReference type="Proteomes" id="UP000006867">
    <property type="component" value="Chromosome"/>
</dbReference>
<evidence type="ECO:0000313" key="1">
    <source>
        <dbReference type="EMBL" id="ADP31689.1"/>
    </source>
</evidence>
<name>A0ABM5LV34_BACA1</name>
<evidence type="ECO:0000313" key="2">
    <source>
        <dbReference type="Proteomes" id="UP000006867"/>
    </source>
</evidence>
<protein>
    <submittedName>
        <fullName evidence="1">Uncharacterized protein</fullName>
    </submittedName>
</protein>